<name>A0AAV1AF78_VICFA</name>
<dbReference type="PANTHER" id="PTHR33913">
    <property type="entry name" value="ALEURONE LAYER MORPHOGENESIS PROTEIN"/>
    <property type="match status" value="1"/>
</dbReference>
<dbReference type="Pfam" id="PF25500">
    <property type="entry name" value="DUF7913"/>
    <property type="match status" value="1"/>
</dbReference>
<proteinExistence type="predicted"/>
<evidence type="ECO:0000313" key="2">
    <source>
        <dbReference type="EMBL" id="CAI8606962.1"/>
    </source>
</evidence>
<evidence type="ECO:0000313" key="3">
    <source>
        <dbReference type="Proteomes" id="UP001157006"/>
    </source>
</evidence>
<dbReference type="AlphaFoldDB" id="A0AAV1AF78"/>
<dbReference type="InterPro" id="IPR057235">
    <property type="entry name" value="DUF7913"/>
</dbReference>
<dbReference type="Proteomes" id="UP001157006">
    <property type="component" value="Chromosome 4"/>
</dbReference>
<keyword evidence="3" id="KW-1185">Reference proteome</keyword>
<feature type="domain" description="DUF7913" evidence="1">
    <location>
        <begin position="114"/>
        <end position="157"/>
    </location>
</feature>
<evidence type="ECO:0000259" key="1">
    <source>
        <dbReference type="Pfam" id="PF25500"/>
    </source>
</evidence>
<protein>
    <recommendedName>
        <fullName evidence="1">DUF7913 domain-containing protein</fullName>
    </recommendedName>
</protein>
<accession>A0AAV1AF78</accession>
<sequence length="160" mass="18577">MATILVLPSPPIHVYNSNFMPRLRMSQPYSNASSQFTHILKQPYFNQLTQAHMNIGSMSCCKHKREKKRAMLAVKLNSVILSRKPDIGASNSIVFPSKNEEESKHIVKNLPTGDHHPLSQQQRVAKHVHSVVLRYNYYHRKQHPELGFVAFKEFCNWLWI</sequence>
<dbReference type="EMBL" id="OX451739">
    <property type="protein sequence ID" value="CAI8606962.1"/>
    <property type="molecule type" value="Genomic_DNA"/>
</dbReference>
<dbReference type="PANTHER" id="PTHR33913:SF3">
    <property type="entry name" value="ALEURONE LAYER MORPHOGENESIS PROTEIN"/>
    <property type="match status" value="1"/>
</dbReference>
<organism evidence="2 3">
    <name type="scientific">Vicia faba</name>
    <name type="common">Broad bean</name>
    <name type="synonym">Faba vulgaris</name>
    <dbReference type="NCBI Taxonomy" id="3906"/>
    <lineage>
        <taxon>Eukaryota</taxon>
        <taxon>Viridiplantae</taxon>
        <taxon>Streptophyta</taxon>
        <taxon>Embryophyta</taxon>
        <taxon>Tracheophyta</taxon>
        <taxon>Spermatophyta</taxon>
        <taxon>Magnoliopsida</taxon>
        <taxon>eudicotyledons</taxon>
        <taxon>Gunneridae</taxon>
        <taxon>Pentapetalae</taxon>
        <taxon>rosids</taxon>
        <taxon>fabids</taxon>
        <taxon>Fabales</taxon>
        <taxon>Fabaceae</taxon>
        <taxon>Papilionoideae</taxon>
        <taxon>50 kb inversion clade</taxon>
        <taxon>NPAAA clade</taxon>
        <taxon>Hologalegina</taxon>
        <taxon>IRL clade</taxon>
        <taxon>Fabeae</taxon>
        <taxon>Vicia</taxon>
    </lineage>
</organism>
<gene>
    <name evidence="2" type="ORF">VFH_IV015440</name>
</gene>
<reference evidence="2 3" key="1">
    <citation type="submission" date="2023-01" db="EMBL/GenBank/DDBJ databases">
        <authorList>
            <person name="Kreplak J."/>
        </authorList>
    </citation>
    <scope>NUCLEOTIDE SEQUENCE [LARGE SCALE GENOMIC DNA]</scope>
</reference>